<accession>A0ABP6KK47</accession>
<name>A0ABP6KK47_9ACTN</name>
<feature type="region of interest" description="Disordered" evidence="1">
    <location>
        <begin position="52"/>
        <end position="166"/>
    </location>
</feature>
<protein>
    <submittedName>
        <fullName evidence="2">Uncharacterized protein</fullName>
    </submittedName>
</protein>
<gene>
    <name evidence="2" type="ORF">GCM10017559_35190</name>
</gene>
<evidence type="ECO:0000313" key="3">
    <source>
        <dbReference type="Proteomes" id="UP001499930"/>
    </source>
</evidence>
<organism evidence="2 3">
    <name type="scientific">Streptosporangium longisporum</name>
    <dbReference type="NCBI Taxonomy" id="46187"/>
    <lineage>
        <taxon>Bacteria</taxon>
        <taxon>Bacillati</taxon>
        <taxon>Actinomycetota</taxon>
        <taxon>Actinomycetes</taxon>
        <taxon>Streptosporangiales</taxon>
        <taxon>Streptosporangiaceae</taxon>
        <taxon>Streptosporangium</taxon>
    </lineage>
</organism>
<sequence>MTFITRRFSVETDRVLVVSGPAPARGDAVAARVARDTGGEAVGAVGALDVPGRGSARRVRSGAASLPDGERAGRGRAVRLADEAGRGSGVRPEAEDGVVTGHDPVGAPGGGSAAPVRPMAALSGSTPASSKTSPRSTSRTPNQATDTARTVATHHTAMNPSVCRMS</sequence>
<keyword evidence="3" id="KW-1185">Reference proteome</keyword>
<comment type="caution">
    <text evidence="2">The sequence shown here is derived from an EMBL/GenBank/DDBJ whole genome shotgun (WGS) entry which is preliminary data.</text>
</comment>
<dbReference type="EMBL" id="BAAAWD010000007">
    <property type="protein sequence ID" value="GAA3009640.1"/>
    <property type="molecule type" value="Genomic_DNA"/>
</dbReference>
<dbReference type="Proteomes" id="UP001499930">
    <property type="component" value="Unassembled WGS sequence"/>
</dbReference>
<evidence type="ECO:0000256" key="1">
    <source>
        <dbReference type="SAM" id="MobiDB-lite"/>
    </source>
</evidence>
<proteinExistence type="predicted"/>
<reference evidence="3" key="1">
    <citation type="journal article" date="2019" name="Int. J. Syst. Evol. Microbiol.">
        <title>The Global Catalogue of Microorganisms (GCM) 10K type strain sequencing project: providing services to taxonomists for standard genome sequencing and annotation.</title>
        <authorList>
            <consortium name="The Broad Institute Genomics Platform"/>
            <consortium name="The Broad Institute Genome Sequencing Center for Infectious Disease"/>
            <person name="Wu L."/>
            <person name="Ma J."/>
        </authorList>
    </citation>
    <scope>NUCLEOTIDE SEQUENCE [LARGE SCALE GENOMIC DNA]</scope>
    <source>
        <strain evidence="3">JCM 3106</strain>
    </source>
</reference>
<feature type="compositionally biased region" description="Low complexity" evidence="1">
    <location>
        <begin position="125"/>
        <end position="141"/>
    </location>
</feature>
<feature type="compositionally biased region" description="Basic and acidic residues" evidence="1">
    <location>
        <begin position="68"/>
        <end position="85"/>
    </location>
</feature>
<evidence type="ECO:0000313" key="2">
    <source>
        <dbReference type="EMBL" id="GAA3009640.1"/>
    </source>
</evidence>